<gene>
    <name evidence="1" type="ORF">HPS54_06890</name>
</gene>
<organism evidence="1 2">
    <name type="scientific">Xylanibacter caecicola</name>
    <dbReference type="NCBI Taxonomy" id="2736294"/>
    <lineage>
        <taxon>Bacteria</taxon>
        <taxon>Pseudomonadati</taxon>
        <taxon>Bacteroidota</taxon>
        <taxon>Bacteroidia</taxon>
        <taxon>Bacteroidales</taxon>
        <taxon>Prevotellaceae</taxon>
        <taxon>Xylanibacter</taxon>
    </lineage>
</organism>
<dbReference type="EMBL" id="JABKKJ010000009">
    <property type="protein sequence ID" value="NPE25241.1"/>
    <property type="molecule type" value="Genomic_DNA"/>
</dbReference>
<accession>A0ABX2B1D6</accession>
<dbReference type="RefSeq" id="WP_172344730.1">
    <property type="nucleotide sequence ID" value="NZ_CASYYZ010000046.1"/>
</dbReference>
<sequence length="385" mass="43699">MNRTLRNLLLTACLYISATAVFSQKRPRYEYYKDIPVYVDSIHDELTYPMAWGNSSETDFDKWRASARKKVFECMMTPPRAASSYSYKVIAEEQRDGYKALKVEFPLSAWYNVRAYILVPDGKGPFPAINLLHDHGAHLFIGKEKMIKPFDEDSVVIADADKWQDVVYGGRYMGDFLARHGYVVFSADAPLWGERGRAEGVDRKKYDIIAGNMMMLGRNLSAFMTYDDIAGTDFLATLPFVDGDRIGCAGCSMGAYRSWMLSALSDKIKAGASVCWMITTNVQMTWKYGRKENGGFANCIPGLRQYLDYPHIASMACPKPMLFINGDKDKLFPVPGVKKAFDIMHDVWKSRGADENLTTEIWDMTHECPPKVQDSVLDFFDKHLK</sequence>
<dbReference type="Proteomes" id="UP000820977">
    <property type="component" value="Unassembled WGS sequence"/>
</dbReference>
<proteinExistence type="predicted"/>
<dbReference type="Gene3D" id="3.40.50.1820">
    <property type="entry name" value="alpha/beta hydrolase"/>
    <property type="match status" value="1"/>
</dbReference>
<dbReference type="InterPro" id="IPR050261">
    <property type="entry name" value="FrsA_esterase"/>
</dbReference>
<name>A0ABX2B1D6_9BACT</name>
<evidence type="ECO:0000313" key="1">
    <source>
        <dbReference type="EMBL" id="NPE25241.1"/>
    </source>
</evidence>
<dbReference type="PANTHER" id="PTHR22946">
    <property type="entry name" value="DIENELACTONE HYDROLASE DOMAIN-CONTAINING PROTEIN-RELATED"/>
    <property type="match status" value="1"/>
</dbReference>
<dbReference type="SUPFAM" id="SSF53474">
    <property type="entry name" value="alpha/beta-Hydrolases"/>
    <property type="match status" value="1"/>
</dbReference>
<reference evidence="1 2" key="1">
    <citation type="submission" date="2020-05" db="EMBL/GenBank/DDBJ databases">
        <title>Distinct polysaccharide utilization as determinants for interspecies competition between intestinal Prevotella spp.</title>
        <authorList>
            <person name="Galvez E.J.C."/>
            <person name="Iljazovic A."/>
            <person name="Strowig T."/>
        </authorList>
    </citation>
    <scope>NUCLEOTIDE SEQUENCE [LARGE SCALE GENOMIC DNA]</scope>
    <source>
        <strain evidence="1 2">PCHR</strain>
    </source>
</reference>
<dbReference type="PANTHER" id="PTHR22946:SF8">
    <property type="entry name" value="ACETYL XYLAN ESTERASE DOMAIN-CONTAINING PROTEIN"/>
    <property type="match status" value="1"/>
</dbReference>
<comment type="caution">
    <text evidence="1">The sequence shown here is derived from an EMBL/GenBank/DDBJ whole genome shotgun (WGS) entry which is preliminary data.</text>
</comment>
<evidence type="ECO:0000313" key="2">
    <source>
        <dbReference type="Proteomes" id="UP000820977"/>
    </source>
</evidence>
<dbReference type="InterPro" id="IPR029058">
    <property type="entry name" value="AB_hydrolase_fold"/>
</dbReference>
<protein>
    <submittedName>
        <fullName evidence="1">Prolyl oligopeptidase family serine peptidase</fullName>
    </submittedName>
</protein>
<keyword evidence="2" id="KW-1185">Reference proteome</keyword>
<dbReference type="InterPro" id="IPR025890">
    <property type="entry name" value="Abhydrolase_bac"/>
</dbReference>
<dbReference type="Pfam" id="PF12715">
    <property type="entry name" value="Abhydrolase_7"/>
    <property type="match status" value="1"/>
</dbReference>